<proteinExistence type="predicted"/>
<dbReference type="EMBL" id="GGEC01067166">
    <property type="protein sequence ID" value="MBX47650.1"/>
    <property type="molecule type" value="Transcribed_RNA"/>
</dbReference>
<evidence type="ECO:0000313" key="1">
    <source>
        <dbReference type="EMBL" id="MBX47650.1"/>
    </source>
</evidence>
<organism evidence="1">
    <name type="scientific">Rhizophora mucronata</name>
    <name type="common">Asiatic mangrove</name>
    <dbReference type="NCBI Taxonomy" id="61149"/>
    <lineage>
        <taxon>Eukaryota</taxon>
        <taxon>Viridiplantae</taxon>
        <taxon>Streptophyta</taxon>
        <taxon>Embryophyta</taxon>
        <taxon>Tracheophyta</taxon>
        <taxon>Spermatophyta</taxon>
        <taxon>Magnoliopsida</taxon>
        <taxon>eudicotyledons</taxon>
        <taxon>Gunneridae</taxon>
        <taxon>Pentapetalae</taxon>
        <taxon>rosids</taxon>
        <taxon>fabids</taxon>
        <taxon>Malpighiales</taxon>
        <taxon>Rhizophoraceae</taxon>
        <taxon>Rhizophora</taxon>
    </lineage>
</organism>
<accession>A0A2P2NYU6</accession>
<dbReference type="AlphaFoldDB" id="A0A2P2NYU6"/>
<sequence>MNIPRMVARLLPEYSQHGILKQAYWYPISP</sequence>
<protein>
    <submittedName>
        <fullName evidence="1">Uncharacterized protein</fullName>
    </submittedName>
</protein>
<name>A0A2P2NYU6_RHIMU</name>
<reference evidence="1" key="1">
    <citation type="submission" date="2018-02" db="EMBL/GenBank/DDBJ databases">
        <title>Rhizophora mucronata_Transcriptome.</title>
        <authorList>
            <person name="Meera S.P."/>
            <person name="Sreeshan A."/>
            <person name="Augustine A."/>
        </authorList>
    </citation>
    <scope>NUCLEOTIDE SEQUENCE</scope>
    <source>
        <tissue evidence="1">Leaf</tissue>
    </source>
</reference>